<dbReference type="InterPro" id="IPR052177">
    <property type="entry name" value="Divisome_Glycosyl_Hydrolase"/>
</dbReference>
<proteinExistence type="predicted"/>
<evidence type="ECO:0000259" key="2">
    <source>
        <dbReference type="Pfam" id="PF02638"/>
    </source>
</evidence>
<feature type="domain" description="Glycosyl hydrolase-like 10" evidence="2">
    <location>
        <begin position="27"/>
        <end position="310"/>
    </location>
</feature>
<dbReference type="Proteomes" id="UP000886381">
    <property type="component" value="Unassembled WGS sequence"/>
</dbReference>
<dbReference type="Pfam" id="PF02638">
    <property type="entry name" value="GHL10"/>
    <property type="match status" value="1"/>
</dbReference>
<gene>
    <name evidence="3" type="ORF">ENH14_00160</name>
</gene>
<accession>A0A7V0LUA1</accession>
<evidence type="ECO:0000313" key="3">
    <source>
        <dbReference type="EMBL" id="HDL59850.1"/>
    </source>
</evidence>
<dbReference type="InterPro" id="IPR017853">
    <property type="entry name" value="GH"/>
</dbReference>
<dbReference type="Gene3D" id="3.20.20.80">
    <property type="entry name" value="Glycosidases"/>
    <property type="match status" value="1"/>
</dbReference>
<sequence>MMLKTILFLMTMGNINIKKSLWVTARALRTKESIDELVEFSQKYKFDELFVQVVVGGYAYYQSDILPRTEYMSEDFDPLGYLVKKIEGSDIKVHAWINTCLYWSIKDKPKDSAHVLYQHPEWFLHDKEGRSMAEYEYEDIINYGVDGLFLDPSREEVREFIADYATEIITRYNVAGIHLDFIRYPGGYWDFSEKNIEDFNVRFHIDPRLISDAVDYRAPHWNTVMTREPHIRYYHWLRMYWNRKRKDAVKGLVKTLKERLQPKELTAAVFANPASSSYNLGQDWREWVNENIIDRLCIMAYTPDKKSYKNFLEYASIYPKDRIVMGVGVYYQDAEKYAPQEISYAIESGYKNIIIFDYFSLKNNKRLLNWMEKRL</sequence>
<name>A0A7V0LUA1_UNCW3</name>
<comment type="caution">
    <text evidence="3">The sequence shown here is derived from an EMBL/GenBank/DDBJ whole genome shotgun (WGS) entry which is preliminary data.</text>
</comment>
<protein>
    <recommendedName>
        <fullName evidence="2">Glycosyl hydrolase-like 10 domain-containing protein</fullName>
    </recommendedName>
</protein>
<evidence type="ECO:0000256" key="1">
    <source>
        <dbReference type="ARBA" id="ARBA00022729"/>
    </source>
</evidence>
<dbReference type="InterPro" id="IPR003790">
    <property type="entry name" value="GHL10"/>
</dbReference>
<organism evidence="3">
    <name type="scientific">candidate division WOR-3 bacterium</name>
    <dbReference type="NCBI Taxonomy" id="2052148"/>
    <lineage>
        <taxon>Bacteria</taxon>
        <taxon>Bacteria division WOR-3</taxon>
    </lineage>
</organism>
<reference evidence="3" key="1">
    <citation type="journal article" date="2020" name="mSystems">
        <title>Genome- and Community-Level Interaction Insights into Carbon Utilization and Element Cycling Functions of Hydrothermarchaeota in Hydrothermal Sediment.</title>
        <authorList>
            <person name="Zhou Z."/>
            <person name="Liu Y."/>
            <person name="Xu W."/>
            <person name="Pan J."/>
            <person name="Luo Z.H."/>
            <person name="Li M."/>
        </authorList>
    </citation>
    <scope>NUCLEOTIDE SEQUENCE [LARGE SCALE GENOMIC DNA]</scope>
    <source>
        <strain evidence="3">HyVt-28</strain>
    </source>
</reference>
<dbReference type="PANTHER" id="PTHR43405">
    <property type="entry name" value="GLYCOSYL HYDROLASE DIGH"/>
    <property type="match status" value="1"/>
</dbReference>
<dbReference type="PANTHER" id="PTHR43405:SF1">
    <property type="entry name" value="GLYCOSYL HYDROLASE DIGH"/>
    <property type="match status" value="1"/>
</dbReference>
<dbReference type="SUPFAM" id="SSF51445">
    <property type="entry name" value="(Trans)glycosidases"/>
    <property type="match status" value="2"/>
</dbReference>
<dbReference type="AlphaFoldDB" id="A0A7V0LUA1"/>
<keyword evidence="1" id="KW-0732">Signal</keyword>
<dbReference type="EMBL" id="DRDR01000007">
    <property type="protein sequence ID" value="HDL59850.1"/>
    <property type="molecule type" value="Genomic_DNA"/>
</dbReference>